<dbReference type="HOGENOM" id="CLU_1482934_0_0_1"/>
<protein>
    <submittedName>
        <fullName evidence="1">Uncharacterized protein</fullName>
    </submittedName>
</protein>
<name>A0A084QF54_STAC4</name>
<keyword evidence="2" id="KW-1185">Reference proteome</keyword>
<evidence type="ECO:0000313" key="1">
    <source>
        <dbReference type="EMBL" id="KFA62589.1"/>
    </source>
</evidence>
<dbReference type="Proteomes" id="UP000028524">
    <property type="component" value="Unassembled WGS sequence"/>
</dbReference>
<reference evidence="1 2" key="1">
    <citation type="journal article" date="2014" name="BMC Genomics">
        <title>Comparative genome sequencing reveals chemotype-specific gene clusters in the toxigenic black mold Stachybotrys.</title>
        <authorList>
            <person name="Semeiks J."/>
            <person name="Borek D."/>
            <person name="Otwinowski Z."/>
            <person name="Grishin N.V."/>
        </authorList>
    </citation>
    <scope>NUCLEOTIDE SEQUENCE [LARGE SCALE GENOMIC DNA]</scope>
    <source>
        <strain evidence="1 2">IBT 40285</strain>
    </source>
</reference>
<organism evidence="1 2">
    <name type="scientific">Stachybotrys chlorohalonatus (strain IBT 40285)</name>
    <dbReference type="NCBI Taxonomy" id="1283841"/>
    <lineage>
        <taxon>Eukaryota</taxon>
        <taxon>Fungi</taxon>
        <taxon>Dikarya</taxon>
        <taxon>Ascomycota</taxon>
        <taxon>Pezizomycotina</taxon>
        <taxon>Sordariomycetes</taxon>
        <taxon>Hypocreomycetidae</taxon>
        <taxon>Hypocreales</taxon>
        <taxon>Stachybotryaceae</taxon>
        <taxon>Stachybotrys</taxon>
    </lineage>
</organism>
<sequence length="182" mass="19305">MACWIDIDAGFVCPFAKAVVFSQSLDTGGLGMTFGHSPHSKRIALEAKAQNGNSIDPLVEQGSAAAGDVMDRRAPLALSVETGKQEKLLLGHIAPRGGDELGVLSTVPSSPDEDEAVKVMMQAHYSARGGGGQYALAISSERKDMDNILALRTTPMARYRRAQGALLPFHQTQATNFSASFS</sequence>
<gene>
    <name evidence="1" type="ORF">S40285_10343</name>
</gene>
<dbReference type="InParanoid" id="A0A084QF54"/>
<proteinExistence type="predicted"/>
<accession>A0A084QF54</accession>
<evidence type="ECO:0000313" key="2">
    <source>
        <dbReference type="Proteomes" id="UP000028524"/>
    </source>
</evidence>
<dbReference type="EMBL" id="KL660787">
    <property type="protein sequence ID" value="KFA62589.1"/>
    <property type="molecule type" value="Genomic_DNA"/>
</dbReference>
<dbReference type="AlphaFoldDB" id="A0A084QF54"/>